<evidence type="ECO:0000313" key="2">
    <source>
        <dbReference type="EMBL" id="KKP04902.1"/>
    </source>
</evidence>
<evidence type="ECO:0000313" key="3">
    <source>
        <dbReference type="Proteomes" id="UP000034112"/>
    </source>
</evidence>
<dbReference type="EMBL" id="JOKZ01000064">
    <property type="protein sequence ID" value="KKP04902.1"/>
    <property type="molecule type" value="Genomic_DNA"/>
</dbReference>
<sequence>MANAKRILSGIATVASLFGTVIANDPVHVDVFYNNPVSVASSGAPQWNLPTGTCLPDAAIINGVQNGGNAPDNCNIGKLNHNCHSQPNWNGANTEIYSFPTFVPNAIGRGDRVTTGDLHAVDVLRTDGLVSTHLKSAIKERMNAPMMMH</sequence>
<accession>A0A0F9ZY29</accession>
<keyword evidence="1" id="KW-0732">Signal</keyword>
<reference evidence="3" key="1">
    <citation type="journal article" date="2015" name="Genome Announc.">
        <title>Draft whole-genome sequence of the biocontrol agent Trichoderma harzianum T6776.</title>
        <authorList>
            <person name="Baroncelli R."/>
            <person name="Piaggeschi G."/>
            <person name="Fiorini L."/>
            <person name="Bertolini E."/>
            <person name="Zapparata A."/>
            <person name="Pe M.E."/>
            <person name="Sarrocco S."/>
            <person name="Vannacci G."/>
        </authorList>
    </citation>
    <scope>NUCLEOTIDE SEQUENCE [LARGE SCALE GENOMIC DNA]</scope>
    <source>
        <strain evidence="3">T6776</strain>
    </source>
</reference>
<name>A0A0F9ZY29_TRIHA</name>
<dbReference type="Proteomes" id="UP000034112">
    <property type="component" value="Unassembled WGS sequence"/>
</dbReference>
<dbReference type="OrthoDB" id="10255963at2759"/>
<protein>
    <submittedName>
        <fullName evidence="2">Uncharacterized protein</fullName>
    </submittedName>
</protein>
<evidence type="ECO:0000256" key="1">
    <source>
        <dbReference type="SAM" id="SignalP"/>
    </source>
</evidence>
<feature type="signal peptide" evidence="1">
    <location>
        <begin position="1"/>
        <end position="23"/>
    </location>
</feature>
<organism evidence="2 3">
    <name type="scientific">Trichoderma harzianum</name>
    <name type="common">Hypocrea lixii</name>
    <dbReference type="NCBI Taxonomy" id="5544"/>
    <lineage>
        <taxon>Eukaryota</taxon>
        <taxon>Fungi</taxon>
        <taxon>Dikarya</taxon>
        <taxon>Ascomycota</taxon>
        <taxon>Pezizomycotina</taxon>
        <taxon>Sordariomycetes</taxon>
        <taxon>Hypocreomycetidae</taxon>
        <taxon>Hypocreales</taxon>
        <taxon>Hypocreaceae</taxon>
        <taxon>Trichoderma</taxon>
    </lineage>
</organism>
<gene>
    <name evidence="2" type="ORF">THAR02_03003</name>
</gene>
<feature type="chain" id="PRO_5002530629" evidence="1">
    <location>
        <begin position="24"/>
        <end position="149"/>
    </location>
</feature>
<dbReference type="AlphaFoldDB" id="A0A0F9ZY29"/>
<proteinExistence type="predicted"/>
<comment type="caution">
    <text evidence="2">The sequence shown here is derived from an EMBL/GenBank/DDBJ whole genome shotgun (WGS) entry which is preliminary data.</text>
</comment>